<evidence type="ECO:0000256" key="2">
    <source>
        <dbReference type="SAM" id="Phobius"/>
    </source>
</evidence>
<dbReference type="EMBL" id="CACRTV010000041">
    <property type="protein sequence ID" value="VYU18017.1"/>
    <property type="molecule type" value="Genomic_DNA"/>
</dbReference>
<sequence length="101" mass="11414">MDFSTKNMIKALLTDAVLSIGFYFFFGMKLLPLAILIGTFLSISMFFNPSKLQKARREDEHKANSQIEVPKELDPKEISEEDVKSLGLGDIDINIDEDSEN</sequence>
<name>A0A6N3CWP8_9CLOT</name>
<evidence type="ECO:0000256" key="1">
    <source>
        <dbReference type="SAM" id="MobiDB-lite"/>
    </source>
</evidence>
<evidence type="ECO:0000313" key="3">
    <source>
        <dbReference type="EMBL" id="VYU18017.1"/>
    </source>
</evidence>
<dbReference type="AlphaFoldDB" id="A0A6N3CWP8"/>
<proteinExistence type="predicted"/>
<keyword evidence="2" id="KW-0472">Membrane</keyword>
<feature type="transmembrane region" description="Helical" evidence="2">
    <location>
        <begin position="20"/>
        <end position="47"/>
    </location>
</feature>
<protein>
    <submittedName>
        <fullName evidence="3">Uncharacterized protein</fullName>
    </submittedName>
</protein>
<feature type="region of interest" description="Disordered" evidence="1">
    <location>
        <begin position="57"/>
        <end position="80"/>
    </location>
</feature>
<gene>
    <name evidence="3" type="ORF">CPLFYP93_01585</name>
</gene>
<reference evidence="3" key="1">
    <citation type="submission" date="2019-11" db="EMBL/GenBank/DDBJ databases">
        <authorList>
            <person name="Feng L."/>
        </authorList>
    </citation>
    <scope>NUCLEOTIDE SEQUENCE</scope>
    <source>
        <strain evidence="3">CParaputrificumLFYP93</strain>
    </source>
</reference>
<keyword evidence="2" id="KW-0812">Transmembrane</keyword>
<keyword evidence="2" id="KW-1133">Transmembrane helix</keyword>
<dbReference type="RefSeq" id="WP_156560947.1">
    <property type="nucleotide sequence ID" value="NZ_CACRTV010000041.1"/>
</dbReference>
<organism evidence="3">
    <name type="scientific">Clostridium paraputrificum</name>
    <dbReference type="NCBI Taxonomy" id="29363"/>
    <lineage>
        <taxon>Bacteria</taxon>
        <taxon>Bacillati</taxon>
        <taxon>Bacillota</taxon>
        <taxon>Clostridia</taxon>
        <taxon>Eubacteriales</taxon>
        <taxon>Clostridiaceae</taxon>
        <taxon>Clostridium</taxon>
    </lineage>
</organism>
<accession>A0A6N3CWP8</accession>